<evidence type="ECO:0000256" key="2">
    <source>
        <dbReference type="ARBA" id="ARBA00022630"/>
    </source>
</evidence>
<dbReference type="GO" id="GO:0004502">
    <property type="term" value="F:kynurenine 3-monooxygenase activity"/>
    <property type="evidence" value="ECO:0007669"/>
    <property type="project" value="TreeGrafter"/>
</dbReference>
<dbReference type="GO" id="GO:0070189">
    <property type="term" value="P:kynurenine metabolic process"/>
    <property type="evidence" value="ECO:0007669"/>
    <property type="project" value="TreeGrafter"/>
</dbReference>
<feature type="domain" description="FAD-binding" evidence="7">
    <location>
        <begin position="3"/>
        <end position="337"/>
    </location>
</feature>
<keyword evidence="2" id="KW-0285">Flavoprotein</keyword>
<keyword evidence="4" id="KW-0521">NADP</keyword>
<organism evidence="8">
    <name type="scientific">Chromobacterium violaceum</name>
    <dbReference type="NCBI Taxonomy" id="536"/>
    <lineage>
        <taxon>Bacteria</taxon>
        <taxon>Pseudomonadati</taxon>
        <taxon>Pseudomonadota</taxon>
        <taxon>Betaproteobacteria</taxon>
        <taxon>Neisseriales</taxon>
        <taxon>Chromobacteriaceae</taxon>
        <taxon>Chromobacterium</taxon>
    </lineage>
</organism>
<keyword evidence="5" id="KW-0560">Oxidoreductase</keyword>
<evidence type="ECO:0000313" key="8">
    <source>
        <dbReference type="EMBL" id="BAQ08351.1"/>
    </source>
</evidence>
<dbReference type="InterPro" id="IPR002938">
    <property type="entry name" value="FAD-bd"/>
</dbReference>
<dbReference type="Gene3D" id="3.50.50.60">
    <property type="entry name" value="FAD/NAD(P)-binding domain"/>
    <property type="match status" value="1"/>
</dbReference>
<proteinExistence type="predicted"/>
<evidence type="ECO:0000256" key="4">
    <source>
        <dbReference type="ARBA" id="ARBA00022857"/>
    </source>
</evidence>
<evidence type="ECO:0000256" key="1">
    <source>
        <dbReference type="ARBA" id="ARBA00001974"/>
    </source>
</evidence>
<evidence type="ECO:0000259" key="7">
    <source>
        <dbReference type="Pfam" id="PF01494"/>
    </source>
</evidence>
<protein>
    <submittedName>
        <fullName evidence="8">Putative monooxygenase</fullName>
    </submittedName>
</protein>
<dbReference type="PRINTS" id="PR00420">
    <property type="entry name" value="RNGMNOXGNASE"/>
</dbReference>
<dbReference type="EMBL" id="LC000628">
    <property type="protein sequence ID" value="BAQ08351.1"/>
    <property type="molecule type" value="Genomic_DNA"/>
</dbReference>
<comment type="cofactor">
    <cofactor evidence="1">
        <name>FAD</name>
        <dbReference type="ChEBI" id="CHEBI:57692"/>
    </cofactor>
</comment>
<evidence type="ECO:0000256" key="6">
    <source>
        <dbReference type="ARBA" id="ARBA00023033"/>
    </source>
</evidence>
<dbReference type="InterPro" id="IPR036188">
    <property type="entry name" value="FAD/NAD-bd_sf"/>
</dbReference>
<dbReference type="GO" id="GO:0071949">
    <property type="term" value="F:FAD binding"/>
    <property type="evidence" value="ECO:0007669"/>
    <property type="project" value="InterPro"/>
</dbReference>
<reference evidence="8" key="1">
    <citation type="journal article" date="2014" name="J. JSCE, Ser.G (Environ. Res.)">
        <title>Cloning and Expression of Genes Encoding Violacein Biosynthesis for Inhibiting Protozoan Predation.</title>
        <authorList>
            <person name="Nakamura K."/>
            <person name="Watanabe A."/>
            <person name="Narita K."/>
        </authorList>
    </citation>
    <scope>NUCLEOTIDE SEQUENCE</scope>
    <source>
        <strain evidence="8">ATCC 31532</strain>
    </source>
</reference>
<keyword evidence="3" id="KW-0274">FAD</keyword>
<accession>A0A0P0UNV9</accession>
<name>A0A0P0UNV9_CHRVL</name>
<dbReference type="SUPFAM" id="SSF51905">
    <property type="entry name" value="FAD/NAD(P)-binding domain"/>
    <property type="match status" value="1"/>
</dbReference>
<dbReference type="PANTHER" id="PTHR46028:SF2">
    <property type="entry name" value="KYNURENINE 3-MONOOXYGENASE"/>
    <property type="match status" value="1"/>
</dbReference>
<dbReference type="AlphaFoldDB" id="A0A0P0UNV9"/>
<keyword evidence="6 8" id="KW-0503">Monooxygenase</keyword>
<evidence type="ECO:0000256" key="3">
    <source>
        <dbReference type="ARBA" id="ARBA00022827"/>
    </source>
</evidence>
<sequence length="429" mass="47799">MQKAIIVGGGLAGGLTAIYLARRGYEVHVVEKRGDPLQDLSSYVDAVSSRAIGVSMTVRGIKAVLAAGIPRAELDQCGEPIVGMAFSVGGKFRIRELQPLEGLSPLSLNRAAFQRLLNRHANRNGVRYHFEHKCLDVDLEGKSVLIQSKDGQLQRLQGDMVIGADGAHSAVRQAMQSGMRRFEFQQTFFRHGYKTLVLPDAEALGYRKDLLYFFGMDSGGLFAGRAATIPDGSVSIAVCLPYEGTPSLATQDRQAMKAFFQRYFGSLSDAVREEMLEQFLVKPSNDLINVRSSTFHYKGNVLLLGDAAHATAPFLGQGMNMALEDAHSFVTLLDQHCHDQELAFAEFTAQRKVQADAMQDMARANYDVLSCSNPIFFLRARYTRYMHGKFPELYPPDMAQKLYFTSEPYDKLQTIQKKQNVWYKLGRVN</sequence>
<dbReference type="PANTHER" id="PTHR46028">
    <property type="entry name" value="KYNURENINE 3-MONOOXYGENASE"/>
    <property type="match status" value="1"/>
</dbReference>
<evidence type="ECO:0000256" key="5">
    <source>
        <dbReference type="ARBA" id="ARBA00023002"/>
    </source>
</evidence>
<dbReference type="Pfam" id="PF01494">
    <property type="entry name" value="FAD_binding_3"/>
    <property type="match status" value="1"/>
</dbReference>
<gene>
    <name evidence="8" type="primary">vioC</name>
</gene>